<dbReference type="EMBL" id="KB206458">
    <property type="protein sequence ID" value="ELP91569.1"/>
    <property type="molecule type" value="Genomic_DNA"/>
</dbReference>
<dbReference type="VEuPathDB" id="AmoebaDB:EIN_129090"/>
<evidence type="ECO:0000313" key="4">
    <source>
        <dbReference type="Proteomes" id="UP000014680"/>
    </source>
</evidence>
<evidence type="ECO:0000256" key="1">
    <source>
        <dbReference type="ARBA" id="ARBA00001968"/>
    </source>
</evidence>
<dbReference type="NCBIfam" id="TIGR00172">
    <property type="entry name" value="maf"/>
    <property type="match status" value="1"/>
</dbReference>
<evidence type="ECO:0000313" key="3">
    <source>
        <dbReference type="EMBL" id="ELP91569.1"/>
    </source>
</evidence>
<dbReference type="KEGG" id="eiv:EIN_129090"/>
<dbReference type="PIRSF" id="PIRSF006305">
    <property type="entry name" value="Maf"/>
    <property type="match status" value="1"/>
</dbReference>
<organism evidence="3 4">
    <name type="scientific">Entamoeba invadens IP1</name>
    <dbReference type="NCBI Taxonomy" id="370355"/>
    <lineage>
        <taxon>Eukaryota</taxon>
        <taxon>Amoebozoa</taxon>
        <taxon>Evosea</taxon>
        <taxon>Archamoebae</taxon>
        <taxon>Mastigamoebida</taxon>
        <taxon>Entamoebidae</taxon>
        <taxon>Entamoeba</taxon>
    </lineage>
</organism>
<dbReference type="Proteomes" id="UP000014680">
    <property type="component" value="Unassembled WGS sequence"/>
</dbReference>
<dbReference type="InterPro" id="IPR029001">
    <property type="entry name" value="ITPase-like_fam"/>
</dbReference>
<reference evidence="3 4" key="1">
    <citation type="submission" date="2012-10" db="EMBL/GenBank/DDBJ databases">
        <authorList>
            <person name="Zafar N."/>
            <person name="Inman J."/>
            <person name="Hall N."/>
            <person name="Lorenzi H."/>
            <person name="Caler E."/>
        </authorList>
    </citation>
    <scope>NUCLEOTIDE SEQUENCE [LARGE SCALE GENOMIC DNA]</scope>
    <source>
        <strain evidence="3 4">IP1</strain>
    </source>
</reference>
<comment type="cofactor">
    <cofactor evidence="1">
        <name>a divalent metal cation</name>
        <dbReference type="ChEBI" id="CHEBI:60240"/>
    </cofactor>
</comment>
<dbReference type="HAMAP" id="MF_00528">
    <property type="entry name" value="Maf"/>
    <property type="match status" value="1"/>
</dbReference>
<dbReference type="PANTHER" id="PTHR43213">
    <property type="entry name" value="BIFUNCTIONAL DTTP/UTP PYROPHOSPHATASE/METHYLTRANSFERASE PROTEIN-RELATED"/>
    <property type="match status" value="1"/>
</dbReference>
<protein>
    <submittedName>
        <fullName evidence="3">Maf protein, putative</fullName>
    </submittedName>
</protein>
<proteinExistence type="inferred from homology"/>
<dbReference type="AlphaFoldDB" id="L7FN43"/>
<dbReference type="OrthoDB" id="10267058at2759"/>
<accession>L7FN43</accession>
<dbReference type="InterPro" id="IPR003697">
    <property type="entry name" value="Maf-like"/>
</dbReference>
<dbReference type="RefSeq" id="XP_004258340.1">
    <property type="nucleotide sequence ID" value="XM_004258292.1"/>
</dbReference>
<dbReference type="CDD" id="cd00555">
    <property type="entry name" value="Maf"/>
    <property type="match status" value="1"/>
</dbReference>
<dbReference type="GO" id="GO:0047429">
    <property type="term" value="F:nucleoside triphosphate diphosphatase activity"/>
    <property type="evidence" value="ECO:0007669"/>
    <property type="project" value="InterPro"/>
</dbReference>
<name>L7FN43_ENTIV</name>
<dbReference type="Pfam" id="PF02545">
    <property type="entry name" value="Maf"/>
    <property type="match status" value="1"/>
</dbReference>
<keyword evidence="2" id="KW-0378">Hydrolase</keyword>
<keyword evidence="4" id="KW-1185">Reference proteome</keyword>
<dbReference type="GeneID" id="14890537"/>
<dbReference type="OMA" id="RDQRMHK"/>
<gene>
    <name evidence="3" type="ORF">EIN_129090</name>
</gene>
<dbReference type="PANTHER" id="PTHR43213:SF5">
    <property type="entry name" value="BIFUNCTIONAL DTTP_UTP PYROPHOSPHATASE_METHYLTRANSFERASE PROTEIN-RELATED"/>
    <property type="match status" value="1"/>
</dbReference>
<dbReference type="SUPFAM" id="SSF52972">
    <property type="entry name" value="ITPase-like"/>
    <property type="match status" value="1"/>
</dbReference>
<evidence type="ECO:0000256" key="2">
    <source>
        <dbReference type="ARBA" id="ARBA00022801"/>
    </source>
</evidence>
<sequence length="211" mass="23632">MVFEYLDIINKKKIILASSSPRRKMIFEQLGLKFEVVVSGFIENLDKSLFKTEVDYVTANSKGKCFDVVKKIPDADLIVGCDTVVLFDNKIVEKPKDEADAYRILNMLSGKVHKVVSVVTLVCPQIKVDGEPLTEIFHNISSVEFEPLSQAFIKTYIEKGLCYGKAGAYGIQDIGGCFVKRIDGCYANIVGFPTPAFCEHLDDIVKKYWIS</sequence>
<dbReference type="Gene3D" id="3.90.950.10">
    <property type="match status" value="1"/>
</dbReference>